<gene>
    <name evidence="1" type="ORF">BpHYR1_018432</name>
</gene>
<organism evidence="1 2">
    <name type="scientific">Brachionus plicatilis</name>
    <name type="common">Marine rotifer</name>
    <name type="synonym">Brachionus muelleri</name>
    <dbReference type="NCBI Taxonomy" id="10195"/>
    <lineage>
        <taxon>Eukaryota</taxon>
        <taxon>Metazoa</taxon>
        <taxon>Spiralia</taxon>
        <taxon>Gnathifera</taxon>
        <taxon>Rotifera</taxon>
        <taxon>Eurotatoria</taxon>
        <taxon>Monogononta</taxon>
        <taxon>Pseudotrocha</taxon>
        <taxon>Ploima</taxon>
        <taxon>Brachionidae</taxon>
        <taxon>Brachionus</taxon>
    </lineage>
</organism>
<evidence type="ECO:0000313" key="1">
    <source>
        <dbReference type="EMBL" id="RMZ96917.1"/>
    </source>
</evidence>
<dbReference type="AlphaFoldDB" id="A0A3M7PDW4"/>
<reference evidence="1 2" key="1">
    <citation type="journal article" date="2018" name="Sci. Rep.">
        <title>Genomic signatures of local adaptation to the degree of environmental predictability in rotifers.</title>
        <authorList>
            <person name="Franch-Gras L."/>
            <person name="Hahn C."/>
            <person name="Garcia-Roger E.M."/>
            <person name="Carmona M.J."/>
            <person name="Serra M."/>
            <person name="Gomez A."/>
        </authorList>
    </citation>
    <scope>NUCLEOTIDE SEQUENCE [LARGE SCALE GENOMIC DNA]</scope>
    <source>
        <strain evidence="1">HYR1</strain>
    </source>
</reference>
<comment type="caution">
    <text evidence="1">The sequence shown here is derived from an EMBL/GenBank/DDBJ whole genome shotgun (WGS) entry which is preliminary data.</text>
</comment>
<protein>
    <submittedName>
        <fullName evidence="1">Uncharacterized protein</fullName>
    </submittedName>
</protein>
<proteinExistence type="predicted"/>
<name>A0A3M7PDW4_BRAPC</name>
<accession>A0A3M7PDW4</accession>
<dbReference type="EMBL" id="REGN01011777">
    <property type="protein sequence ID" value="RMZ96917.1"/>
    <property type="molecule type" value="Genomic_DNA"/>
</dbReference>
<keyword evidence="2" id="KW-1185">Reference proteome</keyword>
<sequence>MQSFCRASYKIQHRDLIKYHSKIKKIKIHHQTKTHGNQLCSQTVSKYQSLMDRQNPDLNLTSYDLN</sequence>
<evidence type="ECO:0000313" key="2">
    <source>
        <dbReference type="Proteomes" id="UP000276133"/>
    </source>
</evidence>
<dbReference type="Proteomes" id="UP000276133">
    <property type="component" value="Unassembled WGS sequence"/>
</dbReference>